<evidence type="ECO:0000256" key="1">
    <source>
        <dbReference type="ARBA" id="ARBA00009191"/>
    </source>
</evidence>
<dbReference type="Gene3D" id="2.120.10.30">
    <property type="entry name" value="TolB, C-terminal domain"/>
    <property type="match status" value="1"/>
</dbReference>
<dbReference type="EMBL" id="JBDKWZ010000014">
    <property type="protein sequence ID" value="MEN7550504.1"/>
    <property type="molecule type" value="Genomic_DNA"/>
</dbReference>
<reference evidence="5 6" key="1">
    <citation type="submission" date="2024-04" db="EMBL/GenBank/DDBJ databases">
        <title>Novel genus in family Flammeovirgaceae.</title>
        <authorList>
            <person name="Nguyen T.H."/>
            <person name="Vuong T.Q."/>
            <person name="Le H."/>
            <person name="Kim S.-G."/>
        </authorList>
    </citation>
    <scope>NUCLEOTIDE SEQUENCE [LARGE SCALE GENOMIC DNA]</scope>
    <source>
        <strain evidence="5 6">JCM 23209</strain>
    </source>
</reference>
<comment type="similarity">
    <text evidence="1">Belongs to the strictosidine synthase family.</text>
</comment>
<dbReference type="RefSeq" id="WP_346823287.1">
    <property type="nucleotide sequence ID" value="NZ_JBDKWZ010000014.1"/>
</dbReference>
<dbReference type="Pfam" id="PF20067">
    <property type="entry name" value="SSL_N"/>
    <property type="match status" value="1"/>
</dbReference>
<evidence type="ECO:0000313" key="5">
    <source>
        <dbReference type="EMBL" id="MEN7550504.1"/>
    </source>
</evidence>
<proteinExistence type="inferred from homology"/>
<dbReference type="Pfam" id="PF03088">
    <property type="entry name" value="Str_synth"/>
    <property type="match status" value="1"/>
</dbReference>
<dbReference type="GO" id="GO:0016787">
    <property type="term" value="F:hydrolase activity"/>
    <property type="evidence" value="ECO:0007669"/>
    <property type="project" value="TreeGrafter"/>
</dbReference>
<keyword evidence="2" id="KW-0597">Phosphoprotein</keyword>
<accession>A0AAW9SDT7</accession>
<organism evidence="5 6">
    <name type="scientific">Rapidithrix thailandica</name>
    <dbReference type="NCBI Taxonomy" id="413964"/>
    <lineage>
        <taxon>Bacteria</taxon>
        <taxon>Pseudomonadati</taxon>
        <taxon>Bacteroidota</taxon>
        <taxon>Cytophagia</taxon>
        <taxon>Cytophagales</taxon>
        <taxon>Flammeovirgaceae</taxon>
        <taxon>Rapidithrix</taxon>
    </lineage>
</organism>
<keyword evidence="6" id="KW-1185">Reference proteome</keyword>
<dbReference type="SUPFAM" id="SSF63829">
    <property type="entry name" value="Calcium-dependent phosphotriesterase"/>
    <property type="match status" value="1"/>
</dbReference>
<evidence type="ECO:0000259" key="4">
    <source>
        <dbReference type="Pfam" id="PF03088"/>
    </source>
</evidence>
<name>A0AAW9SDT7_9BACT</name>
<comment type="caution">
    <text evidence="5">The sequence shown here is derived from an EMBL/GenBank/DDBJ whole genome shotgun (WGS) entry which is preliminary data.</text>
</comment>
<dbReference type="InterPro" id="IPR011042">
    <property type="entry name" value="6-blade_b-propeller_TolB-like"/>
</dbReference>
<feature type="domain" description="Strictosidine synthase conserved region" evidence="4">
    <location>
        <begin position="158"/>
        <end position="247"/>
    </location>
</feature>
<evidence type="ECO:0000313" key="6">
    <source>
        <dbReference type="Proteomes" id="UP001403385"/>
    </source>
</evidence>
<dbReference type="Proteomes" id="UP001403385">
    <property type="component" value="Unassembled WGS sequence"/>
</dbReference>
<dbReference type="PANTHER" id="PTHR10426:SF88">
    <property type="entry name" value="ADIPOCYTE PLASMA MEMBRANE-ASSOCIATED PROTEIN HEMOMUCIN-RELATED"/>
    <property type="match status" value="1"/>
</dbReference>
<sequence length="367" mass="40970">MSKKRILTGSITAVLLVVIANLMIKGYSINPQAWTPPVKPELKGPLAENELLDHTQRIDLDGWWGPEDIETDSLGNLYCGVHIGKTDFSDGRVLKIDPSGKVSTYCNTGSWVAGMEFDQGGNLIACDQKRGLISIDPKGQITVLADHDEKGKPLLLPNDVDIAPDGMIYFSNTSSNYSFSLPNIRKIIFEMRPDGGLYRYNPTTRKVTTLIDSTFFGNGVAVSEDNDFVLMADLLKYRITRYWLKGPKKGQAELFLDNLPGFPNGITRDIDGSFWIGFSTQRIDQLDQLQPNIFLKRLVYALPLWLQPQQEAYGLIMHVNRSGEVLKTYHDPKGKTVPEASSIEAHQGYLYIGGDQTGHIGKYKLEQ</sequence>
<keyword evidence="3" id="KW-0325">Glycoprotein</keyword>
<gene>
    <name evidence="5" type="ORF">AAG747_21470</name>
</gene>
<dbReference type="AlphaFoldDB" id="A0AAW9SDT7"/>
<evidence type="ECO:0000256" key="2">
    <source>
        <dbReference type="ARBA" id="ARBA00022553"/>
    </source>
</evidence>
<dbReference type="InterPro" id="IPR018119">
    <property type="entry name" value="Strictosidine_synth_cons-reg"/>
</dbReference>
<evidence type="ECO:0000256" key="3">
    <source>
        <dbReference type="ARBA" id="ARBA00023180"/>
    </source>
</evidence>
<protein>
    <submittedName>
        <fullName evidence="5">SMP-30/gluconolactonase/LRE family protein</fullName>
    </submittedName>
</protein>
<dbReference type="PANTHER" id="PTHR10426">
    <property type="entry name" value="STRICTOSIDINE SYNTHASE-RELATED"/>
    <property type="match status" value="1"/>
</dbReference>